<keyword evidence="2" id="KW-1185">Reference proteome</keyword>
<evidence type="ECO:0000313" key="2">
    <source>
        <dbReference type="Proteomes" id="UP000278962"/>
    </source>
</evidence>
<dbReference type="Proteomes" id="UP000278962">
    <property type="component" value="Unassembled WGS sequence"/>
</dbReference>
<reference evidence="1 2" key="1">
    <citation type="submission" date="2018-10" db="EMBL/GenBank/DDBJ databases">
        <title>Genomic Encyclopedia of Archaeal and Bacterial Type Strains, Phase II (KMG-II): from individual species to whole genera.</title>
        <authorList>
            <person name="Goeker M."/>
        </authorList>
    </citation>
    <scope>NUCLEOTIDE SEQUENCE [LARGE SCALE GENOMIC DNA]</scope>
    <source>
        <strain evidence="1 2">DSM 14954</strain>
    </source>
</reference>
<evidence type="ECO:0000313" key="1">
    <source>
        <dbReference type="EMBL" id="RKQ86284.1"/>
    </source>
</evidence>
<gene>
    <name evidence="1" type="ORF">C8N24_4294</name>
</gene>
<sequence length="71" mass="7919">MTLNYEIRVRGRVGDHLADALGLEAETEPVETVLRGPVTDQEGLHGILEHLQELGLELVEVRQLPRAHKSL</sequence>
<comment type="caution">
    <text evidence="1">The sequence shown here is derived from an EMBL/GenBank/DDBJ whole genome shotgun (WGS) entry which is preliminary data.</text>
</comment>
<protein>
    <submittedName>
        <fullName evidence="1">Uncharacterized protein</fullName>
    </submittedName>
</protein>
<dbReference type="AlphaFoldDB" id="A0A660KZC3"/>
<dbReference type="EMBL" id="RBIL01000002">
    <property type="protein sequence ID" value="RKQ86284.1"/>
    <property type="molecule type" value="Genomic_DNA"/>
</dbReference>
<dbReference type="OrthoDB" id="4828421at2"/>
<proteinExistence type="predicted"/>
<organism evidence="1 2">
    <name type="scientific">Solirubrobacter pauli</name>
    <dbReference type="NCBI Taxonomy" id="166793"/>
    <lineage>
        <taxon>Bacteria</taxon>
        <taxon>Bacillati</taxon>
        <taxon>Actinomycetota</taxon>
        <taxon>Thermoleophilia</taxon>
        <taxon>Solirubrobacterales</taxon>
        <taxon>Solirubrobacteraceae</taxon>
        <taxon>Solirubrobacter</taxon>
    </lineage>
</organism>
<name>A0A660KZC3_9ACTN</name>
<dbReference type="RefSeq" id="WP_121253885.1">
    <property type="nucleotide sequence ID" value="NZ_RBIL01000002.1"/>
</dbReference>
<accession>A0A660KZC3</accession>